<dbReference type="InterPro" id="IPR011990">
    <property type="entry name" value="TPR-like_helical_dom_sf"/>
</dbReference>
<keyword evidence="2" id="KW-1185">Reference proteome</keyword>
<gene>
    <name evidence="1" type="ORF">H8S08_07575</name>
</gene>
<evidence type="ECO:0008006" key="3">
    <source>
        <dbReference type="Google" id="ProtNLM"/>
    </source>
</evidence>
<protein>
    <recommendedName>
        <fullName evidence="3">Tetratricopeptide repeat protein</fullName>
    </recommendedName>
</protein>
<organism evidence="1 2">
    <name type="scientific">Alistipes hominis</name>
    <dbReference type="NCBI Taxonomy" id="2763015"/>
    <lineage>
        <taxon>Bacteria</taxon>
        <taxon>Pseudomonadati</taxon>
        <taxon>Bacteroidota</taxon>
        <taxon>Bacteroidia</taxon>
        <taxon>Bacteroidales</taxon>
        <taxon>Rikenellaceae</taxon>
        <taxon>Alistipes</taxon>
    </lineage>
</organism>
<evidence type="ECO:0000313" key="1">
    <source>
        <dbReference type="EMBL" id="MBC5616877.1"/>
    </source>
</evidence>
<comment type="caution">
    <text evidence="1">The sequence shown here is derived from an EMBL/GenBank/DDBJ whole genome shotgun (WGS) entry which is preliminary data.</text>
</comment>
<name>A0ABR7CMH6_9BACT</name>
<reference evidence="1 2" key="1">
    <citation type="submission" date="2020-08" db="EMBL/GenBank/DDBJ databases">
        <title>Genome public.</title>
        <authorList>
            <person name="Liu C."/>
            <person name="Sun Q."/>
        </authorList>
    </citation>
    <scope>NUCLEOTIDE SEQUENCE [LARGE SCALE GENOMIC DNA]</scope>
    <source>
        <strain evidence="1 2">New-7</strain>
    </source>
</reference>
<dbReference type="Gene3D" id="1.25.40.10">
    <property type="entry name" value="Tetratricopeptide repeat domain"/>
    <property type="match status" value="1"/>
</dbReference>
<proteinExistence type="predicted"/>
<evidence type="ECO:0000313" key="2">
    <source>
        <dbReference type="Proteomes" id="UP000636891"/>
    </source>
</evidence>
<sequence length="159" mass="18824">MKNMYYDRKWNQAINQIKHGTTKELLSEYENLHPDFHNNPFFLYNYAALLNNMRYWDNSAEIIRSCEKYLNDCDIQMLKGDNYKKRHHLMQAKVCFELASQMCPGKFAPLFELVNVYDSINQPIRAKELADHIINMQVKVPSATITAIKMRMIKRVEAE</sequence>
<dbReference type="RefSeq" id="WP_147387383.1">
    <property type="nucleotide sequence ID" value="NZ_JACOOK010000003.1"/>
</dbReference>
<dbReference type="Proteomes" id="UP000636891">
    <property type="component" value="Unassembled WGS sequence"/>
</dbReference>
<dbReference type="EMBL" id="JACOOK010000003">
    <property type="protein sequence ID" value="MBC5616877.1"/>
    <property type="molecule type" value="Genomic_DNA"/>
</dbReference>
<dbReference type="SUPFAM" id="SSF48452">
    <property type="entry name" value="TPR-like"/>
    <property type="match status" value="1"/>
</dbReference>
<accession>A0ABR7CMH6</accession>